<gene>
    <name evidence="1" type="ORF">FJTKL_01252</name>
</gene>
<evidence type="ECO:0000313" key="1">
    <source>
        <dbReference type="EMBL" id="KAL2276190.1"/>
    </source>
</evidence>
<protein>
    <submittedName>
        <fullName evidence="1">Uncharacterized protein</fullName>
    </submittedName>
</protein>
<name>A0ABR4E1B7_9PEZI</name>
<dbReference type="Proteomes" id="UP001600888">
    <property type="component" value="Unassembled WGS sequence"/>
</dbReference>
<evidence type="ECO:0000313" key="2">
    <source>
        <dbReference type="Proteomes" id="UP001600888"/>
    </source>
</evidence>
<keyword evidence="2" id="KW-1185">Reference proteome</keyword>
<organism evidence="1 2">
    <name type="scientific">Diaporthe vaccinii</name>
    <dbReference type="NCBI Taxonomy" id="105482"/>
    <lineage>
        <taxon>Eukaryota</taxon>
        <taxon>Fungi</taxon>
        <taxon>Dikarya</taxon>
        <taxon>Ascomycota</taxon>
        <taxon>Pezizomycotina</taxon>
        <taxon>Sordariomycetes</taxon>
        <taxon>Sordariomycetidae</taxon>
        <taxon>Diaporthales</taxon>
        <taxon>Diaporthaceae</taxon>
        <taxon>Diaporthe</taxon>
        <taxon>Diaporthe eres species complex</taxon>
    </lineage>
</organism>
<accession>A0ABR4E1B7</accession>
<proteinExistence type="predicted"/>
<sequence>MDTHEVVMFDLAGSFSLDTQRSNNQKRVMIMTLTTGKTLDRVAFKVPKHADSIDVDSFIEELTKRSTNPLIRATNLVNSLKALANMIQTMAQTTAYTSAMTQVQQHLNSGASSLQTARRAIALDTFADDTAFVAGMAARKESFSEAAQEVRLADNTMQQILGELREAGTMNQDDFRQDVRLSSLSAFKLRVLNHGFKAEWFI</sequence>
<dbReference type="EMBL" id="JBAWTH010000120">
    <property type="protein sequence ID" value="KAL2276190.1"/>
    <property type="molecule type" value="Genomic_DNA"/>
</dbReference>
<reference evidence="1 2" key="1">
    <citation type="submission" date="2024-03" db="EMBL/GenBank/DDBJ databases">
        <title>A high-quality draft genome sequence of Diaporthe vaccinii, a causative agent of upright dieback and viscid rot disease in cranberry plants.</title>
        <authorList>
            <person name="Sarrasin M."/>
            <person name="Lang B.F."/>
            <person name="Burger G."/>
        </authorList>
    </citation>
    <scope>NUCLEOTIDE SEQUENCE [LARGE SCALE GENOMIC DNA]</scope>
    <source>
        <strain evidence="1 2">IS7</strain>
    </source>
</reference>
<comment type="caution">
    <text evidence="1">The sequence shown here is derived from an EMBL/GenBank/DDBJ whole genome shotgun (WGS) entry which is preliminary data.</text>
</comment>